<dbReference type="AlphaFoldDB" id="A0A8C0WLU6"/>
<dbReference type="Ensembl" id="ENSCCNT00000015120.1">
    <property type="protein sequence ID" value="ENSCCNP00000011551.1"/>
    <property type="gene ID" value="ENSCCNG00000011990.1"/>
</dbReference>
<sequence length="178" mass="20649">TLAPQNKQNNKNITCFPENLFSLHLVGGSILLKLLPQVTGFLCGPHHFLLVFSSVVAVYLKESWWSTEDVLRTSDPTREGLVKVQSFGERIVLFILNVIIFGRLERSLDDDGMFFLPHSVKEQAKILWRNGAAVGFYSTKMKGEEHMASWGYYPFRLWWWWRCWRNSKCLPILEDPLS</sequence>
<protein>
    <submittedName>
        <fullName evidence="1">Uncharacterized protein</fullName>
    </submittedName>
</protein>
<name>A0A8C0WLU6_CASCN</name>
<accession>A0A8C0WLU6</accession>
<reference evidence="1" key="1">
    <citation type="submission" date="2023-09" db="UniProtKB">
        <authorList>
            <consortium name="Ensembl"/>
        </authorList>
    </citation>
    <scope>IDENTIFICATION</scope>
</reference>
<evidence type="ECO:0000313" key="1">
    <source>
        <dbReference type="Ensembl" id="ENSCCNP00000011551.1"/>
    </source>
</evidence>
<organism evidence="1">
    <name type="scientific">Castor canadensis</name>
    <name type="common">American beaver</name>
    <dbReference type="NCBI Taxonomy" id="51338"/>
    <lineage>
        <taxon>Eukaryota</taxon>
        <taxon>Metazoa</taxon>
        <taxon>Chordata</taxon>
        <taxon>Craniata</taxon>
        <taxon>Vertebrata</taxon>
        <taxon>Euteleostomi</taxon>
        <taxon>Mammalia</taxon>
        <taxon>Eutheria</taxon>
        <taxon>Euarchontoglires</taxon>
        <taxon>Glires</taxon>
        <taxon>Rodentia</taxon>
        <taxon>Castorimorpha</taxon>
        <taxon>Castoridae</taxon>
        <taxon>Castor</taxon>
    </lineage>
</organism>
<proteinExistence type="predicted"/>
<dbReference type="InterPro" id="IPR029625">
    <property type="entry name" value="FAM169"/>
</dbReference>
<dbReference type="PANTHER" id="PTHR22442">
    <property type="match status" value="1"/>
</dbReference>
<dbReference type="PANTHER" id="PTHR22442:SF4">
    <property type="entry name" value="PROTEIN FAM169BP"/>
    <property type="match status" value="1"/>
</dbReference>